<gene>
    <name evidence="1" type="ORF">T05_1945</name>
</gene>
<dbReference type="EMBL" id="JYDJ01000063">
    <property type="protein sequence ID" value="KRX46141.1"/>
    <property type="molecule type" value="Genomic_DNA"/>
</dbReference>
<name>A0A0V0U4H9_9BILA</name>
<dbReference type="Proteomes" id="UP000055048">
    <property type="component" value="Unassembled WGS sequence"/>
</dbReference>
<accession>A0A0V0U4H9</accession>
<keyword evidence="2" id="KW-1185">Reference proteome</keyword>
<dbReference type="AlphaFoldDB" id="A0A0V0U4H9"/>
<sequence>MSQLLHNKPKKPSETPRSWESMFSNSFHLSFLKYRALLKILWRCPMKNAIHSLNMHILLSSCVSVSVMSNLSSLETCYKLKEIDKILNQ</sequence>
<organism evidence="1 2">
    <name type="scientific">Trichinella murrelli</name>
    <dbReference type="NCBI Taxonomy" id="144512"/>
    <lineage>
        <taxon>Eukaryota</taxon>
        <taxon>Metazoa</taxon>
        <taxon>Ecdysozoa</taxon>
        <taxon>Nematoda</taxon>
        <taxon>Enoplea</taxon>
        <taxon>Dorylaimia</taxon>
        <taxon>Trichinellida</taxon>
        <taxon>Trichinellidae</taxon>
        <taxon>Trichinella</taxon>
    </lineage>
</organism>
<protein>
    <submittedName>
        <fullName evidence="1">Uncharacterized protein</fullName>
    </submittedName>
</protein>
<comment type="caution">
    <text evidence="1">The sequence shown here is derived from an EMBL/GenBank/DDBJ whole genome shotgun (WGS) entry which is preliminary data.</text>
</comment>
<evidence type="ECO:0000313" key="1">
    <source>
        <dbReference type="EMBL" id="KRX46141.1"/>
    </source>
</evidence>
<proteinExistence type="predicted"/>
<evidence type="ECO:0000313" key="2">
    <source>
        <dbReference type="Proteomes" id="UP000055048"/>
    </source>
</evidence>
<reference evidence="1 2" key="1">
    <citation type="submission" date="2015-01" db="EMBL/GenBank/DDBJ databases">
        <title>Evolution of Trichinella species and genotypes.</title>
        <authorList>
            <person name="Korhonen P.K."/>
            <person name="Edoardo P."/>
            <person name="Giuseppe L.R."/>
            <person name="Gasser R.B."/>
        </authorList>
    </citation>
    <scope>NUCLEOTIDE SEQUENCE [LARGE SCALE GENOMIC DNA]</scope>
    <source>
        <strain evidence="1">ISS417</strain>
    </source>
</reference>